<feature type="signal peptide" evidence="1">
    <location>
        <begin position="1"/>
        <end position="17"/>
    </location>
</feature>
<comment type="caution">
    <text evidence="2">The sequence shown here is derived from an EMBL/GenBank/DDBJ whole genome shotgun (WGS) entry which is preliminary data.</text>
</comment>
<dbReference type="RefSeq" id="WP_022637806.1">
    <property type="nucleotide sequence ID" value="NZ_ASJR01000039.1"/>
</dbReference>
<keyword evidence="3" id="KW-1185">Reference proteome</keyword>
<reference evidence="2 3" key="1">
    <citation type="journal article" date="2013" name="Environ. Microbiol.">
        <title>Genome analysis of Chitinivibrio alkaliphilus gen. nov., sp. nov., a novel extremely haloalkaliphilic anaerobic chitinolytic bacterium from the candidate phylum Termite Group 3.</title>
        <authorList>
            <person name="Sorokin D.Y."/>
            <person name="Gumerov V.M."/>
            <person name="Rakitin A.L."/>
            <person name="Beletsky A.V."/>
            <person name="Damste J.S."/>
            <person name="Muyzer G."/>
            <person name="Mardanov A.V."/>
            <person name="Ravin N.V."/>
        </authorList>
    </citation>
    <scope>NUCLEOTIDE SEQUENCE [LARGE SCALE GENOMIC DNA]</scope>
    <source>
        <strain evidence="2 3">ACht1</strain>
    </source>
</reference>
<dbReference type="AlphaFoldDB" id="U7D427"/>
<keyword evidence="1" id="KW-0732">Signal</keyword>
<proteinExistence type="predicted"/>
<protein>
    <submittedName>
        <fullName evidence="2">Uncharacterized protein</fullName>
    </submittedName>
</protein>
<accession>U7D427</accession>
<sequence length="338" mass="38313">MRHSFALLILSVCFTLAASDISLSGAASLGVLYHDMSVSLNDSVYVYDEDIQRHGKLTTDIAISPLSGITLRTDLAFDIDDEALHMGTFDVRFSLGGGRQIRAGYMKKRLSFEERLSHDERQLIDRSILHERIRSFHLPGRDFTLAYRHRRDNRTYWHAVAADMSHRYSMIHRLEWELASSLEASSSLTVTHGSKSPDSVHVITGNMALNYDQAAHRGEIEIMGGTNPSAERIQRQMNEEMRILYGGIRLCYSYGFQRPEEYILETIRPIVEGVYLLDNHETGKTSLQFRPGLSVGIIDADIAELLISGDFQYGTLPPHHGEYTRRISGGAVRVRIRW</sequence>
<evidence type="ECO:0000313" key="3">
    <source>
        <dbReference type="Proteomes" id="UP000017148"/>
    </source>
</evidence>
<feature type="chain" id="PRO_5004678956" evidence="1">
    <location>
        <begin position="18"/>
        <end position="338"/>
    </location>
</feature>
<evidence type="ECO:0000313" key="2">
    <source>
        <dbReference type="EMBL" id="ERP30708.1"/>
    </source>
</evidence>
<name>U7D427_9BACT</name>
<organism evidence="2 3">
    <name type="scientific">Chitinivibrio alkaliphilus ACht1</name>
    <dbReference type="NCBI Taxonomy" id="1313304"/>
    <lineage>
        <taxon>Bacteria</taxon>
        <taxon>Pseudomonadati</taxon>
        <taxon>Fibrobacterota</taxon>
        <taxon>Chitinivibrionia</taxon>
        <taxon>Chitinivibrionales</taxon>
        <taxon>Chitinivibrionaceae</taxon>
        <taxon>Chitinivibrio</taxon>
    </lineage>
</organism>
<dbReference type="STRING" id="1313304.CALK_2471"/>
<gene>
    <name evidence="2" type="ORF">CALK_2471</name>
</gene>
<dbReference type="Proteomes" id="UP000017148">
    <property type="component" value="Unassembled WGS sequence"/>
</dbReference>
<evidence type="ECO:0000256" key="1">
    <source>
        <dbReference type="SAM" id="SignalP"/>
    </source>
</evidence>
<dbReference type="InterPro" id="IPR023614">
    <property type="entry name" value="Porin_dom_sf"/>
</dbReference>
<dbReference type="Gene3D" id="2.40.160.10">
    <property type="entry name" value="Porin"/>
    <property type="match status" value="1"/>
</dbReference>
<dbReference type="EMBL" id="ASJR01000039">
    <property type="protein sequence ID" value="ERP30708.1"/>
    <property type="molecule type" value="Genomic_DNA"/>
</dbReference>